<reference evidence="4 5" key="1">
    <citation type="submission" date="2023-01" db="EMBL/GenBank/DDBJ databases">
        <title>Characterization of estradiol degrading bacteria Microbacterium sp. MZT7 and reveal degrading genes through genome analysis.</title>
        <authorList>
            <person name="Hao P."/>
            <person name="Gao Y."/>
        </authorList>
    </citation>
    <scope>NUCLEOTIDE SEQUENCE [LARGE SCALE GENOMIC DNA]</scope>
    <source>
        <strain evidence="4 5">MZT7</strain>
    </source>
</reference>
<accession>A0ABY3RR24</accession>
<feature type="region of interest" description="Disordered" evidence="1">
    <location>
        <begin position="197"/>
        <end position="220"/>
    </location>
</feature>
<dbReference type="RefSeq" id="WP_231820188.1">
    <property type="nucleotide sequence ID" value="NZ_CP082781.1"/>
</dbReference>
<dbReference type="Proteomes" id="UP001199642">
    <property type="component" value="Chromosome"/>
</dbReference>
<feature type="transmembrane region" description="Helical" evidence="2">
    <location>
        <begin position="44"/>
        <end position="63"/>
    </location>
</feature>
<gene>
    <name evidence="4" type="ORF">K8F61_18270</name>
</gene>
<evidence type="ECO:0000313" key="4">
    <source>
        <dbReference type="EMBL" id="UGS26538.1"/>
    </source>
</evidence>
<sequence>MADDTRGRRRAPRHRPLTGRGAAALVLGLVCVVAANVLGTPVLLYLGVLLFALVALAALAVALPRRSGAVTRTIATDLLPVGESSSVLVRFGLRSVTGPPVGFWQDALPPSVRGDASGPFPPERANRTERTADGVPLTLTYEIQGVRRGLWSLGPFTLTTTDPFGLVRRRQDFGETRPITVVPEVVALAPLHDRVGAAGGTAQTSSSRLGQGADNLSPRRYVSGDSMRRIHWRATAHRGDLMVRQEEQESSPDAVVVLDRAGVRWPRSSSGSVVGGAADDAFERAVSACASIALHLSGHGYAVDVVDATGVLLGRLRGGEDDRDGLLVALAATSPRSGERDAHLAPAVGGHLLGPLVVVTGALGTDSAGVFPHGGAATPILLATDPAPRALEAAASQGWLTGRLDEDVAASWADAVPTPVSEGGRRARP</sequence>
<evidence type="ECO:0000256" key="1">
    <source>
        <dbReference type="SAM" id="MobiDB-lite"/>
    </source>
</evidence>
<keyword evidence="2" id="KW-1133">Transmembrane helix</keyword>
<dbReference type="PANTHER" id="PTHR34351:SF1">
    <property type="entry name" value="SLR1927 PROTEIN"/>
    <property type="match status" value="1"/>
</dbReference>
<keyword evidence="5" id="KW-1185">Reference proteome</keyword>
<evidence type="ECO:0000259" key="3">
    <source>
        <dbReference type="Pfam" id="PF01882"/>
    </source>
</evidence>
<dbReference type="Pfam" id="PF01882">
    <property type="entry name" value="DUF58"/>
    <property type="match status" value="1"/>
</dbReference>
<dbReference type="InterPro" id="IPR002881">
    <property type="entry name" value="DUF58"/>
</dbReference>
<keyword evidence="2" id="KW-0812">Transmembrane</keyword>
<feature type="domain" description="DUF58" evidence="3">
    <location>
        <begin position="219"/>
        <end position="342"/>
    </location>
</feature>
<evidence type="ECO:0000256" key="2">
    <source>
        <dbReference type="SAM" id="Phobius"/>
    </source>
</evidence>
<keyword evidence="2" id="KW-0472">Membrane</keyword>
<dbReference type="PANTHER" id="PTHR34351">
    <property type="entry name" value="SLR1927 PROTEIN-RELATED"/>
    <property type="match status" value="1"/>
</dbReference>
<evidence type="ECO:0000313" key="5">
    <source>
        <dbReference type="Proteomes" id="UP001199642"/>
    </source>
</evidence>
<protein>
    <submittedName>
        <fullName evidence="4">DUF58 domain-containing protein</fullName>
    </submittedName>
</protein>
<organism evidence="4 5">
    <name type="scientific">Microbacterium resistens</name>
    <dbReference type="NCBI Taxonomy" id="156977"/>
    <lineage>
        <taxon>Bacteria</taxon>
        <taxon>Bacillati</taxon>
        <taxon>Actinomycetota</taxon>
        <taxon>Actinomycetes</taxon>
        <taxon>Micrococcales</taxon>
        <taxon>Microbacteriaceae</taxon>
        <taxon>Microbacterium</taxon>
    </lineage>
</organism>
<proteinExistence type="predicted"/>
<feature type="transmembrane region" description="Helical" evidence="2">
    <location>
        <begin position="21"/>
        <end position="38"/>
    </location>
</feature>
<dbReference type="EMBL" id="CP082781">
    <property type="protein sequence ID" value="UGS26538.1"/>
    <property type="molecule type" value="Genomic_DNA"/>
</dbReference>
<name>A0ABY3RR24_9MICO</name>